<evidence type="ECO:0000256" key="7">
    <source>
        <dbReference type="ARBA" id="ARBA00023186"/>
    </source>
</evidence>
<comment type="catalytic activity">
    <reaction evidence="1">
        <text>[protein]-peptidylproline (omega=180) = [protein]-peptidylproline (omega=0)</text>
        <dbReference type="Rhea" id="RHEA:16237"/>
        <dbReference type="Rhea" id="RHEA-COMP:10747"/>
        <dbReference type="Rhea" id="RHEA-COMP:10748"/>
        <dbReference type="ChEBI" id="CHEBI:83833"/>
        <dbReference type="ChEBI" id="CHEBI:83834"/>
        <dbReference type="EC" id="5.2.1.8"/>
    </reaction>
</comment>
<dbReference type="Gene3D" id="3.10.50.40">
    <property type="match status" value="1"/>
</dbReference>
<reference evidence="9 10" key="1">
    <citation type="submission" date="2018-05" db="EMBL/GenBank/DDBJ databases">
        <title>Genomic Encyclopedia of Type Strains, Phase IV (KMG-IV): sequencing the most valuable type-strain genomes for metagenomic binning, comparative biology and taxonomic classification.</title>
        <authorList>
            <person name="Goeker M."/>
        </authorList>
    </citation>
    <scope>NUCLEOTIDE SEQUENCE [LARGE SCALE GENOMIC DNA]</scope>
    <source>
        <strain evidence="9 10">DSM 566</strain>
    </source>
</reference>
<dbReference type="AlphaFoldDB" id="A0A318GXY8"/>
<comment type="similarity">
    <text evidence="3">Belongs to the FKBP-type PPIase family.</text>
</comment>
<dbReference type="GO" id="GO:0005737">
    <property type="term" value="C:cytoplasm"/>
    <property type="evidence" value="ECO:0007669"/>
    <property type="project" value="UniProtKB-SubCell"/>
</dbReference>
<dbReference type="EC" id="5.2.1.8" evidence="4"/>
<evidence type="ECO:0000256" key="1">
    <source>
        <dbReference type="ARBA" id="ARBA00000971"/>
    </source>
</evidence>
<comment type="subcellular location">
    <subcellularLocation>
        <location evidence="2">Cytoplasm</location>
    </subcellularLocation>
</comment>
<evidence type="ECO:0000313" key="9">
    <source>
        <dbReference type="EMBL" id="PXW94711.1"/>
    </source>
</evidence>
<dbReference type="PANTHER" id="PTHR47861">
    <property type="entry name" value="FKBP-TYPE PEPTIDYL-PROLYL CIS-TRANS ISOMERASE SLYD"/>
    <property type="match status" value="1"/>
</dbReference>
<keyword evidence="8 9" id="KW-0413">Isomerase</keyword>
<dbReference type="EMBL" id="QJJS01000012">
    <property type="protein sequence ID" value="PXW94711.1"/>
    <property type="molecule type" value="Genomic_DNA"/>
</dbReference>
<keyword evidence="10" id="KW-1185">Reference proteome</keyword>
<dbReference type="Proteomes" id="UP000247811">
    <property type="component" value="Unassembled WGS sequence"/>
</dbReference>
<evidence type="ECO:0000256" key="5">
    <source>
        <dbReference type="ARBA" id="ARBA00022490"/>
    </source>
</evidence>
<evidence type="ECO:0000256" key="4">
    <source>
        <dbReference type="ARBA" id="ARBA00013194"/>
    </source>
</evidence>
<dbReference type="GO" id="GO:0003755">
    <property type="term" value="F:peptidyl-prolyl cis-trans isomerase activity"/>
    <property type="evidence" value="ECO:0007669"/>
    <property type="project" value="UniProtKB-KW"/>
</dbReference>
<evidence type="ECO:0000256" key="6">
    <source>
        <dbReference type="ARBA" id="ARBA00023110"/>
    </source>
</evidence>
<gene>
    <name evidence="9" type="ORF">C7444_11226</name>
</gene>
<comment type="caution">
    <text evidence="9">The sequence shown here is derived from an EMBL/GenBank/DDBJ whole genome shotgun (WGS) entry which is preliminary data.</text>
</comment>
<dbReference type="PANTHER" id="PTHR47861:SF3">
    <property type="entry name" value="FKBP-TYPE PEPTIDYL-PROLYL CIS-TRANS ISOMERASE SLYD"/>
    <property type="match status" value="1"/>
</dbReference>
<name>A0A318GXY8_9BURK</name>
<proteinExistence type="inferred from homology"/>
<accession>A0A318GXY8</accession>
<evidence type="ECO:0000256" key="8">
    <source>
        <dbReference type="ARBA" id="ARBA00023235"/>
    </source>
</evidence>
<evidence type="ECO:0000256" key="2">
    <source>
        <dbReference type="ARBA" id="ARBA00004496"/>
    </source>
</evidence>
<sequence>MILPMQIQAPCVVTLIWRLEDAHGQLIDDLTEPMEFFYGGDDLFEKVESVLVGQQPGFTATVHLEPEAAFGLYDANLVFFEERGLFPDEIQPGMQFEGPPEGSQTPDLPADVIYNVTEVYESHVVLDGNHPLAGIALVLQLEVRDVREATEEEIAQRSVGEAGASLISLAPASTTLH</sequence>
<dbReference type="SUPFAM" id="SSF54534">
    <property type="entry name" value="FKBP-like"/>
    <property type="match status" value="1"/>
</dbReference>
<dbReference type="InterPro" id="IPR046357">
    <property type="entry name" value="PPIase_dom_sf"/>
</dbReference>
<keyword evidence="6" id="KW-0697">Rotamase</keyword>
<keyword evidence="5" id="KW-0963">Cytoplasm</keyword>
<keyword evidence="7" id="KW-0143">Chaperone</keyword>
<protein>
    <recommendedName>
        <fullName evidence="4">peptidylprolyl isomerase</fullName>
        <ecNumber evidence="4">5.2.1.8</ecNumber>
    </recommendedName>
</protein>
<evidence type="ECO:0000256" key="3">
    <source>
        <dbReference type="ARBA" id="ARBA00006577"/>
    </source>
</evidence>
<evidence type="ECO:0000313" key="10">
    <source>
        <dbReference type="Proteomes" id="UP000247811"/>
    </source>
</evidence>
<organism evidence="9 10">
    <name type="scientific">Sphaerotilus hippei</name>
    <dbReference type="NCBI Taxonomy" id="744406"/>
    <lineage>
        <taxon>Bacteria</taxon>
        <taxon>Pseudomonadati</taxon>
        <taxon>Pseudomonadota</taxon>
        <taxon>Betaproteobacteria</taxon>
        <taxon>Burkholderiales</taxon>
        <taxon>Sphaerotilaceae</taxon>
        <taxon>Sphaerotilus</taxon>
    </lineage>
</organism>